<dbReference type="InterPro" id="IPR036047">
    <property type="entry name" value="F-box-like_dom_sf"/>
</dbReference>
<dbReference type="AlphaFoldDB" id="A0A8S0VV67"/>
<dbReference type="Proteomes" id="UP000467700">
    <property type="component" value="Unassembled WGS sequence"/>
</dbReference>
<evidence type="ECO:0000313" key="2">
    <source>
        <dbReference type="Proteomes" id="UP000467700"/>
    </source>
</evidence>
<reference evidence="1 2" key="1">
    <citation type="submission" date="2020-01" db="EMBL/GenBank/DDBJ databases">
        <authorList>
            <person name="Gupta K D."/>
        </authorList>
    </citation>
    <scope>NUCLEOTIDE SEQUENCE [LARGE SCALE GENOMIC DNA]</scope>
</reference>
<comment type="caution">
    <text evidence="1">The sequence shown here is derived from an EMBL/GenBank/DDBJ whole genome shotgun (WGS) entry which is preliminary data.</text>
</comment>
<dbReference type="EMBL" id="CACVBS010000039">
    <property type="protein sequence ID" value="CAA7263340.1"/>
    <property type="molecule type" value="Genomic_DNA"/>
</dbReference>
<gene>
    <name evidence="1" type="ORF">AAE3_LOCUS5541</name>
</gene>
<organism evidence="1 2">
    <name type="scientific">Cyclocybe aegerita</name>
    <name type="common">Black poplar mushroom</name>
    <name type="synonym">Agrocybe aegerita</name>
    <dbReference type="NCBI Taxonomy" id="1973307"/>
    <lineage>
        <taxon>Eukaryota</taxon>
        <taxon>Fungi</taxon>
        <taxon>Dikarya</taxon>
        <taxon>Basidiomycota</taxon>
        <taxon>Agaricomycotina</taxon>
        <taxon>Agaricomycetes</taxon>
        <taxon>Agaricomycetidae</taxon>
        <taxon>Agaricales</taxon>
        <taxon>Agaricineae</taxon>
        <taxon>Bolbitiaceae</taxon>
        <taxon>Cyclocybe</taxon>
    </lineage>
</organism>
<dbReference type="OrthoDB" id="3071324at2759"/>
<protein>
    <recommendedName>
        <fullName evidence="3">F-box domain-containing protein</fullName>
    </recommendedName>
</protein>
<dbReference type="SUPFAM" id="SSF81383">
    <property type="entry name" value="F-box domain"/>
    <property type="match status" value="1"/>
</dbReference>
<evidence type="ECO:0000313" key="1">
    <source>
        <dbReference type="EMBL" id="CAA7263340.1"/>
    </source>
</evidence>
<evidence type="ECO:0008006" key="3">
    <source>
        <dbReference type="Google" id="ProtNLM"/>
    </source>
</evidence>
<name>A0A8S0VV67_CYCAE</name>
<proteinExistence type="predicted"/>
<keyword evidence="2" id="KW-1185">Reference proteome</keyword>
<sequence length="562" mass="63031">MGEYALEGACQAHNMTKVHTFSFSLTPYSRLVEGCRMNFLELPNELLLEIGTYLQLDPLDTITQAAQTCRRLYDIWISQILAERVATIKSMMLARKVLICDRREVMTHTTFEPGAPFQGSYFQAIIQVHPAIKKKELAAIRSFICRVTTLECADIQLWDFNDIPKLAYILRACAERPNLQLDVTNMYPRAWDAGKEGGPFAFDFSQHNPILSSAPNPSTSTNRMTKLFFDVFRPLFTLWPRRSITCNGNTTKVPPGASSPPATYGTSYTVIPRKPRHTIAVSRKPLLAGISFDGSEWFSASLYPWTIHTLNNAPITRLSVDKTSLTLFDWCHILPSITMSSLTQLTIGNLSIAFPDLRSFLQRHPTITTLDLAGNQAVGVVDLPAADSDPSFLPSLQSLTANSQYMLPFVQYQDRGNFSLLHKLHVKPLRSTSAPSERDYPYPVDHLYPIFDAIGRNPDRKLALVIDMLDSSGLLDWLMHRSSNEPMPLNDDNSAHSHHPLPGLEELRVGARLDKLLSTRLLWDRCPNLTAIKLGREGRSEEAVLTRSWPLDDAAPSIAPNI</sequence>
<accession>A0A8S0VV67</accession>